<keyword evidence="2" id="KW-0819">tRNA processing</keyword>
<dbReference type="PANTHER" id="PTHR20882:SF14">
    <property type="entry name" value="CYTOPLASMIC TRNA 2-THIOLATION PROTEIN 2"/>
    <property type="match status" value="1"/>
</dbReference>
<feature type="compositionally biased region" description="Pro residues" evidence="3">
    <location>
        <begin position="287"/>
        <end position="304"/>
    </location>
</feature>
<dbReference type="EMBL" id="MU856324">
    <property type="protein sequence ID" value="KAK3896961.1"/>
    <property type="molecule type" value="Genomic_DNA"/>
</dbReference>
<evidence type="ECO:0000313" key="4">
    <source>
        <dbReference type="EMBL" id="KAK3896961.1"/>
    </source>
</evidence>
<dbReference type="GO" id="GO:0002143">
    <property type="term" value="P:tRNA wobble position uridine thiolation"/>
    <property type="evidence" value="ECO:0007669"/>
    <property type="project" value="TreeGrafter"/>
</dbReference>
<gene>
    <name evidence="4" type="ORF">C8A05DRAFT_48229</name>
</gene>
<evidence type="ECO:0000256" key="2">
    <source>
        <dbReference type="ARBA" id="ARBA00022694"/>
    </source>
</evidence>
<evidence type="ECO:0008006" key="6">
    <source>
        <dbReference type="Google" id="ProtNLM"/>
    </source>
</evidence>
<dbReference type="Pfam" id="PF10288">
    <property type="entry name" value="CTU2"/>
    <property type="match status" value="1"/>
</dbReference>
<dbReference type="Gene3D" id="3.40.50.620">
    <property type="entry name" value="HUPs"/>
    <property type="match status" value="1"/>
</dbReference>
<sequence length="417" mass="43275">MASAETDPPARPLTRPCVKCRTQEATLDSRSQPVCKDCFTKFIATKCIKQIGILGRETRPAPPPTGGPPTGTRRYLLGLSLGVSSTVLLHLLNENVEFQLAKGRNAPFELVVIHVDTTTHGGEAVGPSPGLGGAATPATAEAALARLRARYPRFTFQLVPLPTLTPNPQTTLTTIPDHTTTANHPPPPPSLGVLPQDLTAASLSDIRTHLTRRTLLSLAAQQNCQALLLGHSTTALAELTLAEAAKGRGVAVPWLVGDGPLPAAGDGEGRGDGVSGDGGGGGKGAPPILPPHLPPPPLTSPPLTPLILDPLSPGTTPAAVVSHKDLSIEQVMTRYFAEVEENYPSVVANVARTTAKLMRVASEDGEGCALCGMPLDEDGDERWRGELGIQSGEDGVSAAGMGFGGRLCYGCERSTGG</sequence>
<evidence type="ECO:0000256" key="1">
    <source>
        <dbReference type="ARBA" id="ARBA00022490"/>
    </source>
</evidence>
<keyword evidence="5" id="KW-1185">Reference proteome</keyword>
<dbReference type="AlphaFoldDB" id="A0AAN6RP27"/>
<dbReference type="PANTHER" id="PTHR20882">
    <property type="entry name" value="CYTOPLASMIC TRNA 2-THIOLATION PROTEIN 2"/>
    <property type="match status" value="1"/>
</dbReference>
<dbReference type="Proteomes" id="UP001303889">
    <property type="component" value="Unassembled WGS sequence"/>
</dbReference>
<dbReference type="GO" id="GO:0005829">
    <property type="term" value="C:cytosol"/>
    <property type="evidence" value="ECO:0007669"/>
    <property type="project" value="TreeGrafter"/>
</dbReference>
<accession>A0AAN6RP27</accession>
<dbReference type="InterPro" id="IPR014729">
    <property type="entry name" value="Rossmann-like_a/b/a_fold"/>
</dbReference>
<reference evidence="4" key="2">
    <citation type="submission" date="2023-05" db="EMBL/GenBank/DDBJ databases">
        <authorList>
            <consortium name="Lawrence Berkeley National Laboratory"/>
            <person name="Steindorff A."/>
            <person name="Hensen N."/>
            <person name="Bonometti L."/>
            <person name="Westerberg I."/>
            <person name="Brannstrom I.O."/>
            <person name="Guillou S."/>
            <person name="Cros-Aarteil S."/>
            <person name="Calhoun S."/>
            <person name="Haridas S."/>
            <person name="Kuo A."/>
            <person name="Mondo S."/>
            <person name="Pangilinan J."/>
            <person name="Riley R."/>
            <person name="Labutti K."/>
            <person name="Andreopoulos B."/>
            <person name="Lipzen A."/>
            <person name="Chen C."/>
            <person name="Yanf M."/>
            <person name="Daum C."/>
            <person name="Ng V."/>
            <person name="Clum A."/>
            <person name="Ohm R."/>
            <person name="Martin F."/>
            <person name="Silar P."/>
            <person name="Natvig D."/>
            <person name="Lalanne C."/>
            <person name="Gautier V."/>
            <person name="Ament-Velasquez S.L."/>
            <person name="Kruys A."/>
            <person name="Hutchinson M.I."/>
            <person name="Powell A.J."/>
            <person name="Barry K."/>
            <person name="Miller A.N."/>
            <person name="Grigoriev I.V."/>
            <person name="Debuchy R."/>
            <person name="Gladieux P."/>
            <person name="Thoren M.H."/>
            <person name="Johannesson H."/>
        </authorList>
    </citation>
    <scope>NUCLEOTIDE SEQUENCE</scope>
    <source>
        <strain evidence="4">CBS 103.79</strain>
    </source>
</reference>
<organism evidence="4 5">
    <name type="scientific">Staphylotrichum tortipilum</name>
    <dbReference type="NCBI Taxonomy" id="2831512"/>
    <lineage>
        <taxon>Eukaryota</taxon>
        <taxon>Fungi</taxon>
        <taxon>Dikarya</taxon>
        <taxon>Ascomycota</taxon>
        <taxon>Pezizomycotina</taxon>
        <taxon>Sordariomycetes</taxon>
        <taxon>Sordariomycetidae</taxon>
        <taxon>Sordariales</taxon>
        <taxon>Chaetomiaceae</taxon>
        <taxon>Staphylotrichum</taxon>
    </lineage>
</organism>
<dbReference type="GO" id="GO:0016783">
    <property type="term" value="F:sulfurtransferase activity"/>
    <property type="evidence" value="ECO:0007669"/>
    <property type="project" value="TreeGrafter"/>
</dbReference>
<feature type="compositionally biased region" description="Gly residues" evidence="3">
    <location>
        <begin position="272"/>
        <end position="284"/>
    </location>
</feature>
<evidence type="ECO:0000256" key="3">
    <source>
        <dbReference type="SAM" id="MobiDB-lite"/>
    </source>
</evidence>
<feature type="region of interest" description="Disordered" evidence="3">
    <location>
        <begin position="261"/>
        <end position="310"/>
    </location>
</feature>
<proteinExistence type="predicted"/>
<protein>
    <recommendedName>
        <fullName evidence="6">Cytoplasmic tRNA 2-thiolation protein 2</fullName>
    </recommendedName>
</protein>
<name>A0AAN6RP27_9PEZI</name>
<dbReference type="InterPro" id="IPR019407">
    <property type="entry name" value="CTU2"/>
</dbReference>
<comment type="caution">
    <text evidence="4">The sequence shown here is derived from an EMBL/GenBank/DDBJ whole genome shotgun (WGS) entry which is preliminary data.</text>
</comment>
<dbReference type="GO" id="GO:0000049">
    <property type="term" value="F:tRNA binding"/>
    <property type="evidence" value="ECO:0007669"/>
    <property type="project" value="InterPro"/>
</dbReference>
<dbReference type="SUPFAM" id="SSF52402">
    <property type="entry name" value="Adenine nucleotide alpha hydrolases-like"/>
    <property type="match status" value="1"/>
</dbReference>
<keyword evidence="1" id="KW-0963">Cytoplasm</keyword>
<reference evidence="4" key="1">
    <citation type="journal article" date="2023" name="Mol. Phylogenet. Evol.">
        <title>Genome-scale phylogeny and comparative genomics of the fungal order Sordariales.</title>
        <authorList>
            <person name="Hensen N."/>
            <person name="Bonometti L."/>
            <person name="Westerberg I."/>
            <person name="Brannstrom I.O."/>
            <person name="Guillou S."/>
            <person name="Cros-Aarteil S."/>
            <person name="Calhoun S."/>
            <person name="Haridas S."/>
            <person name="Kuo A."/>
            <person name="Mondo S."/>
            <person name="Pangilinan J."/>
            <person name="Riley R."/>
            <person name="LaButti K."/>
            <person name="Andreopoulos B."/>
            <person name="Lipzen A."/>
            <person name="Chen C."/>
            <person name="Yan M."/>
            <person name="Daum C."/>
            <person name="Ng V."/>
            <person name="Clum A."/>
            <person name="Steindorff A."/>
            <person name="Ohm R.A."/>
            <person name="Martin F."/>
            <person name="Silar P."/>
            <person name="Natvig D.O."/>
            <person name="Lalanne C."/>
            <person name="Gautier V."/>
            <person name="Ament-Velasquez S.L."/>
            <person name="Kruys A."/>
            <person name="Hutchinson M.I."/>
            <person name="Powell A.J."/>
            <person name="Barry K."/>
            <person name="Miller A.N."/>
            <person name="Grigoriev I.V."/>
            <person name="Debuchy R."/>
            <person name="Gladieux P."/>
            <person name="Hiltunen Thoren M."/>
            <person name="Johannesson H."/>
        </authorList>
    </citation>
    <scope>NUCLEOTIDE SEQUENCE</scope>
    <source>
        <strain evidence="4">CBS 103.79</strain>
    </source>
</reference>
<evidence type="ECO:0000313" key="5">
    <source>
        <dbReference type="Proteomes" id="UP001303889"/>
    </source>
</evidence>